<dbReference type="InterPro" id="IPR002625">
    <property type="entry name" value="Smr_dom"/>
</dbReference>
<dbReference type="CDD" id="cd14279">
    <property type="entry name" value="CUE"/>
    <property type="match status" value="1"/>
</dbReference>
<organism evidence="4 5">
    <name type="scientific">Penicillium malachiteum</name>
    <dbReference type="NCBI Taxonomy" id="1324776"/>
    <lineage>
        <taxon>Eukaryota</taxon>
        <taxon>Fungi</taxon>
        <taxon>Dikarya</taxon>
        <taxon>Ascomycota</taxon>
        <taxon>Pezizomycotina</taxon>
        <taxon>Eurotiomycetes</taxon>
        <taxon>Eurotiomycetidae</taxon>
        <taxon>Eurotiales</taxon>
        <taxon>Aspergillaceae</taxon>
        <taxon>Penicillium</taxon>
    </lineage>
</organism>
<feature type="domain" description="Smr" evidence="2">
    <location>
        <begin position="463"/>
        <end position="549"/>
    </location>
</feature>
<feature type="compositionally biased region" description="Basic and acidic residues" evidence="1">
    <location>
        <begin position="82"/>
        <end position="92"/>
    </location>
</feature>
<dbReference type="InterPro" id="IPR036063">
    <property type="entry name" value="Smr_dom_sf"/>
</dbReference>
<dbReference type="InterPro" id="IPR052772">
    <property type="entry name" value="Endo/PolyKinase_Domain-Protein"/>
</dbReference>
<dbReference type="PANTHER" id="PTHR46535">
    <property type="entry name" value="NEDD4-BINDING PROTEIN 2"/>
    <property type="match status" value="1"/>
</dbReference>
<feature type="domain" description="CUE" evidence="3">
    <location>
        <begin position="140"/>
        <end position="187"/>
    </location>
</feature>
<evidence type="ECO:0000259" key="3">
    <source>
        <dbReference type="PROSITE" id="PS51140"/>
    </source>
</evidence>
<sequence length="557" mass="60313">MQKPKDLLVSGIFQELKWEYCPPIDDALFAAIASDYDLAQPDSEAELRACLETLKESAIEQEDLPFDPSGTANTPGDFSEEWGVHSDQDTSAHGHSTLRTATEGTSISGDSQTRSSSGPSKSRAAYTVAADGSLKLAGASTDEKVASLSEMFPTLSTLHIAHTLKKTDQDLDKAMDELLNHSFFGETQLGSTDDESQILVPKGIEGFNTDWTNVGQKTGRKQKKQKQKKKAYSAPASPADSPPINKWEAAKGDIDFICSRAVDLSVEKVKSAYHANSTSLPLTIRALALSAAPKDSHEIDGDAVMLSQVAELAHDYPTIPKSALIGLLRITRSMISASNELATVMIQQPESSAHEVIKFKAEPLNLEEEDENIPFFRGYSEGGLSSSLGYEEARAAANEHFAAGSAAYRQAIQASRRARSHHLYAGAAAVYRERGQEHRELGMQRLATASDRLVDRQSSGSQLDLHGVTVTNAIRITRERVEAWWDGLGDTKYVRGGGKHAHGGFKIVTGVGNHSHDGTSRLGPAVSKMLLKEGWGVEIERGFLIVTGKSRGAAQRR</sequence>
<dbReference type="InterPro" id="IPR003892">
    <property type="entry name" value="CUE"/>
</dbReference>
<feature type="compositionally biased region" description="Basic residues" evidence="1">
    <location>
        <begin position="218"/>
        <end position="231"/>
    </location>
</feature>
<dbReference type="PANTHER" id="PTHR46535:SF1">
    <property type="entry name" value="NEDD4-BINDING PROTEIN 2"/>
    <property type="match status" value="1"/>
</dbReference>
<dbReference type="Pfam" id="PF02845">
    <property type="entry name" value="CUE"/>
    <property type="match status" value="1"/>
</dbReference>
<dbReference type="GO" id="GO:0005634">
    <property type="term" value="C:nucleus"/>
    <property type="evidence" value="ECO:0007669"/>
    <property type="project" value="TreeGrafter"/>
</dbReference>
<keyword evidence="5" id="KW-1185">Reference proteome</keyword>
<dbReference type="GO" id="GO:0004519">
    <property type="term" value="F:endonuclease activity"/>
    <property type="evidence" value="ECO:0007669"/>
    <property type="project" value="TreeGrafter"/>
</dbReference>
<feature type="compositionally biased region" description="Polar residues" evidence="1">
    <location>
        <begin position="93"/>
        <end position="120"/>
    </location>
</feature>
<evidence type="ECO:0000313" key="5">
    <source>
        <dbReference type="Proteomes" id="UP001215712"/>
    </source>
</evidence>
<dbReference type="GO" id="GO:0043130">
    <property type="term" value="F:ubiquitin binding"/>
    <property type="evidence" value="ECO:0007669"/>
    <property type="project" value="InterPro"/>
</dbReference>
<dbReference type="Gene3D" id="3.30.1370.110">
    <property type="match status" value="1"/>
</dbReference>
<feature type="region of interest" description="Disordered" evidence="1">
    <location>
        <begin position="210"/>
        <end position="244"/>
    </location>
</feature>
<comment type="caution">
    <text evidence="4">The sequence shown here is derived from an EMBL/GenBank/DDBJ whole genome shotgun (WGS) entry which is preliminary data.</text>
</comment>
<dbReference type="InterPro" id="IPR009060">
    <property type="entry name" value="UBA-like_sf"/>
</dbReference>
<evidence type="ECO:0000259" key="2">
    <source>
        <dbReference type="PROSITE" id="PS50828"/>
    </source>
</evidence>
<dbReference type="SUPFAM" id="SSF160443">
    <property type="entry name" value="SMR domain-like"/>
    <property type="match status" value="1"/>
</dbReference>
<dbReference type="AlphaFoldDB" id="A0AAD6HMT1"/>
<accession>A0AAD6HMT1</accession>
<evidence type="ECO:0008006" key="6">
    <source>
        <dbReference type="Google" id="ProtNLM"/>
    </source>
</evidence>
<reference evidence="4" key="2">
    <citation type="submission" date="2023-01" db="EMBL/GenBank/DDBJ databases">
        <authorList>
            <person name="Petersen C."/>
        </authorList>
    </citation>
    <scope>NUCLEOTIDE SEQUENCE</scope>
    <source>
        <strain evidence="4">IBT 17514</strain>
    </source>
</reference>
<protein>
    <recommendedName>
        <fullName evidence="6">Smr domain-containing protein</fullName>
    </recommendedName>
</protein>
<feature type="compositionally biased region" description="Low complexity" evidence="1">
    <location>
        <begin position="232"/>
        <end position="243"/>
    </location>
</feature>
<evidence type="ECO:0000313" key="4">
    <source>
        <dbReference type="EMBL" id="KAJ5727246.1"/>
    </source>
</evidence>
<dbReference type="SMART" id="SM00463">
    <property type="entry name" value="SMR"/>
    <property type="match status" value="1"/>
</dbReference>
<dbReference type="EMBL" id="JAQJAN010000006">
    <property type="protein sequence ID" value="KAJ5727246.1"/>
    <property type="molecule type" value="Genomic_DNA"/>
</dbReference>
<dbReference type="SUPFAM" id="SSF46934">
    <property type="entry name" value="UBA-like"/>
    <property type="match status" value="1"/>
</dbReference>
<dbReference type="Proteomes" id="UP001215712">
    <property type="component" value="Unassembled WGS sequence"/>
</dbReference>
<dbReference type="PROSITE" id="PS51140">
    <property type="entry name" value="CUE"/>
    <property type="match status" value="1"/>
</dbReference>
<feature type="region of interest" description="Disordered" evidence="1">
    <location>
        <begin position="59"/>
        <end position="124"/>
    </location>
</feature>
<dbReference type="Pfam" id="PF26286">
    <property type="entry name" value="UBA_10"/>
    <property type="match status" value="1"/>
</dbReference>
<reference evidence="4" key="1">
    <citation type="journal article" date="2023" name="IMA Fungus">
        <title>Comparative genomic study of the Penicillium genus elucidates a diverse pangenome and 15 lateral gene transfer events.</title>
        <authorList>
            <person name="Petersen C."/>
            <person name="Sorensen T."/>
            <person name="Nielsen M.R."/>
            <person name="Sondergaard T.E."/>
            <person name="Sorensen J.L."/>
            <person name="Fitzpatrick D.A."/>
            <person name="Frisvad J.C."/>
            <person name="Nielsen K.L."/>
        </authorList>
    </citation>
    <scope>NUCLEOTIDE SEQUENCE</scope>
    <source>
        <strain evidence="4">IBT 17514</strain>
    </source>
</reference>
<proteinExistence type="predicted"/>
<dbReference type="InterPro" id="IPR058864">
    <property type="entry name" value="UBA_10"/>
</dbReference>
<dbReference type="Gene3D" id="1.10.8.10">
    <property type="entry name" value="DNA helicase RuvA subunit, C-terminal domain"/>
    <property type="match status" value="1"/>
</dbReference>
<gene>
    <name evidence="4" type="ORF">N7493_005066</name>
</gene>
<evidence type="ECO:0000256" key="1">
    <source>
        <dbReference type="SAM" id="MobiDB-lite"/>
    </source>
</evidence>
<dbReference type="PROSITE" id="PS50828">
    <property type="entry name" value="SMR"/>
    <property type="match status" value="1"/>
</dbReference>
<name>A0AAD6HMT1_9EURO</name>